<dbReference type="EMBL" id="JACOQH010000002">
    <property type="protein sequence ID" value="MBC5752983.1"/>
    <property type="molecule type" value="Genomic_DNA"/>
</dbReference>
<accession>A0ABR7I7X9</accession>
<reference evidence="1 2" key="1">
    <citation type="submission" date="2020-08" db="EMBL/GenBank/DDBJ databases">
        <title>Genome public.</title>
        <authorList>
            <person name="Liu C."/>
            <person name="Sun Q."/>
        </authorList>
    </citation>
    <scope>NUCLEOTIDE SEQUENCE [LARGE SCALE GENOMIC DNA]</scope>
    <source>
        <strain evidence="1 2">BX0805</strain>
    </source>
</reference>
<comment type="caution">
    <text evidence="1">The sequence shown here is derived from an EMBL/GenBank/DDBJ whole genome shotgun (WGS) entry which is preliminary data.</text>
</comment>
<dbReference type="GO" id="GO:0004519">
    <property type="term" value="F:endonuclease activity"/>
    <property type="evidence" value="ECO:0007669"/>
    <property type="project" value="UniProtKB-KW"/>
</dbReference>
<evidence type="ECO:0000313" key="1">
    <source>
        <dbReference type="EMBL" id="MBC5752983.1"/>
    </source>
</evidence>
<organism evidence="1 2">
    <name type="scientific">Roseburia yibonii</name>
    <dbReference type="NCBI Taxonomy" id="2763063"/>
    <lineage>
        <taxon>Bacteria</taxon>
        <taxon>Bacillati</taxon>
        <taxon>Bacillota</taxon>
        <taxon>Clostridia</taxon>
        <taxon>Lachnospirales</taxon>
        <taxon>Lachnospiraceae</taxon>
        <taxon>Roseburia</taxon>
    </lineage>
</organism>
<dbReference type="CDD" id="cd00085">
    <property type="entry name" value="HNHc"/>
    <property type="match status" value="1"/>
</dbReference>
<proteinExistence type="predicted"/>
<name>A0ABR7I7X9_9FIRM</name>
<dbReference type="InterPro" id="IPR003615">
    <property type="entry name" value="HNH_nuc"/>
</dbReference>
<protein>
    <submittedName>
        <fullName evidence="1">HNH endonuclease</fullName>
    </submittedName>
</protein>
<dbReference type="RefSeq" id="WP_186981616.1">
    <property type="nucleotide sequence ID" value="NZ_JACOQH010000002.1"/>
</dbReference>
<keyword evidence="1" id="KW-0255">Endonuclease</keyword>
<evidence type="ECO:0000313" key="2">
    <source>
        <dbReference type="Proteomes" id="UP000621540"/>
    </source>
</evidence>
<gene>
    <name evidence="1" type="ORF">H8Z76_02910</name>
</gene>
<keyword evidence="2" id="KW-1185">Reference proteome</keyword>
<keyword evidence="1" id="KW-0540">Nuclease</keyword>
<dbReference type="Gene3D" id="1.10.30.50">
    <property type="match status" value="1"/>
</dbReference>
<dbReference type="Proteomes" id="UP000621540">
    <property type="component" value="Unassembled WGS sequence"/>
</dbReference>
<keyword evidence="1" id="KW-0378">Hydrolase</keyword>
<sequence>MKSKRTKATSFSPETRQRIIQRDVGCIFCRGNRHMRDQRGWEETIFDIAHIVNRSQGGLGVEQNGVLACRYHHGLLDNGNKGYREEMLEFAEDYLKRIYPDWNRDALVYKKWQFG</sequence>